<evidence type="ECO:0000256" key="1">
    <source>
        <dbReference type="ARBA" id="ARBA00022946"/>
    </source>
</evidence>
<dbReference type="GO" id="GO:0016226">
    <property type="term" value="P:iron-sulfur cluster assembly"/>
    <property type="evidence" value="ECO:0007669"/>
    <property type="project" value="TreeGrafter"/>
</dbReference>
<name>A0A222FK82_9GAMM</name>
<dbReference type="Gene3D" id="2.40.30.160">
    <property type="match status" value="1"/>
</dbReference>
<dbReference type="InterPro" id="IPR017703">
    <property type="entry name" value="YgfZ/GCV_T_CS"/>
</dbReference>
<accession>A0A222FK82</accession>
<dbReference type="KEGG" id="bsan:CHH28_11095"/>
<evidence type="ECO:0000313" key="3">
    <source>
        <dbReference type="EMBL" id="ASP39190.1"/>
    </source>
</evidence>
<protein>
    <recommendedName>
        <fullName evidence="2">CAF17 C-terminal domain-containing protein</fullName>
    </recommendedName>
</protein>
<dbReference type="AlphaFoldDB" id="A0A222FK82"/>
<feature type="domain" description="CAF17 C-terminal" evidence="2">
    <location>
        <begin position="245"/>
        <end position="295"/>
    </location>
</feature>
<dbReference type="Proteomes" id="UP000202440">
    <property type="component" value="Chromosome"/>
</dbReference>
<keyword evidence="4" id="KW-1185">Reference proteome</keyword>
<reference evidence="3 4" key="1">
    <citation type="submission" date="2017-07" db="EMBL/GenBank/DDBJ databases">
        <title>Annotated genome sequence of Bacterioplanes sanyensis isolated from Red Sea.</title>
        <authorList>
            <person name="Rehman Z.U."/>
        </authorList>
    </citation>
    <scope>NUCLEOTIDE SEQUENCE [LARGE SCALE GENOMIC DNA]</scope>
    <source>
        <strain evidence="3 4">NV9</strain>
    </source>
</reference>
<dbReference type="EMBL" id="CP022530">
    <property type="protein sequence ID" value="ASP39190.1"/>
    <property type="molecule type" value="Genomic_DNA"/>
</dbReference>
<dbReference type="InterPro" id="IPR045179">
    <property type="entry name" value="YgfZ/GcvT"/>
</dbReference>
<dbReference type="OrthoDB" id="9796287at2"/>
<evidence type="ECO:0000259" key="2">
    <source>
        <dbReference type="Pfam" id="PF25455"/>
    </source>
</evidence>
<dbReference type="PANTHER" id="PTHR22602:SF0">
    <property type="entry name" value="TRANSFERASE CAF17, MITOCHONDRIAL-RELATED"/>
    <property type="match status" value="1"/>
</dbReference>
<evidence type="ECO:0000313" key="4">
    <source>
        <dbReference type="Proteomes" id="UP000202440"/>
    </source>
</evidence>
<dbReference type="RefSeq" id="WP_094060370.1">
    <property type="nucleotide sequence ID" value="NZ_CP022530.1"/>
</dbReference>
<dbReference type="SUPFAM" id="SSF103025">
    <property type="entry name" value="Folate-binding domain"/>
    <property type="match status" value="1"/>
</dbReference>
<dbReference type="InterPro" id="IPR057460">
    <property type="entry name" value="CAF17_C"/>
</dbReference>
<sequence length="306" mass="34090">MPVLDTFSSLGQLDSGNGFTPTQTSDSGDTTLLSQFSLLRVQGADCERFLQGQLTCDVSQLDGHWQLGACCNAKGRMVANFVIARRGDECWLRLPTEQASALLDHLKKYAVFFKVTLSELEDYCVVAQWNELPQPQHQQLQADGWSLQWQHRCEHWLPLSDAKELLQQHTLCAESRWHQDDISSGLVWVTAATREHWIPQNIDWHQHGGVSFSKGCYTGQEIVARLQYLGKSKKALMLLSSDAMQDFQPLSDIHNSEGKVIGELASWRQHSGLGLINLNAADQPGLNIAGASVSCEPIAYTQANDQ</sequence>
<organism evidence="3 4">
    <name type="scientific">Bacterioplanes sanyensis</name>
    <dbReference type="NCBI Taxonomy" id="1249553"/>
    <lineage>
        <taxon>Bacteria</taxon>
        <taxon>Pseudomonadati</taxon>
        <taxon>Pseudomonadota</taxon>
        <taxon>Gammaproteobacteria</taxon>
        <taxon>Oceanospirillales</taxon>
        <taxon>Oceanospirillaceae</taxon>
        <taxon>Bacterioplanes</taxon>
    </lineage>
</organism>
<dbReference type="PANTHER" id="PTHR22602">
    <property type="entry name" value="TRANSFERASE CAF17, MITOCHONDRIAL-RELATED"/>
    <property type="match status" value="1"/>
</dbReference>
<dbReference type="Gene3D" id="3.30.70.1400">
    <property type="entry name" value="Aminomethyltransferase beta-barrel domains"/>
    <property type="match status" value="1"/>
</dbReference>
<dbReference type="NCBIfam" id="TIGR03317">
    <property type="entry name" value="ygfZ_signature"/>
    <property type="match status" value="1"/>
</dbReference>
<dbReference type="Pfam" id="PF25455">
    <property type="entry name" value="Beta-barrel_CAF17_C"/>
    <property type="match status" value="1"/>
</dbReference>
<gene>
    <name evidence="3" type="ORF">CHH28_11095</name>
</gene>
<proteinExistence type="predicted"/>
<keyword evidence="1" id="KW-0809">Transit peptide</keyword>